<reference evidence="1 2" key="1">
    <citation type="submission" date="2013-01" db="EMBL/GenBank/DDBJ databases">
        <authorList>
            <person name="Harkins D.M."/>
            <person name="Durkin A.S."/>
            <person name="Brinkac L.M."/>
            <person name="Haft D.H."/>
            <person name="Selengut J.D."/>
            <person name="Sanka R."/>
            <person name="DePew J."/>
            <person name="Purushe J."/>
            <person name="Whelen A.C."/>
            <person name="Vinetz J.M."/>
            <person name="Sutton G.G."/>
            <person name="Nierman W.C."/>
            <person name="Fouts D.E."/>
        </authorList>
    </citation>
    <scope>NUCLEOTIDE SEQUENCE [LARGE SCALE GENOMIC DNA]</scope>
    <source>
        <strain evidence="1 2">2001034031</strain>
    </source>
</reference>
<proteinExistence type="predicted"/>
<accession>M6YSZ1</accession>
<organism evidence="1 2">
    <name type="scientific">Leptospira noguchii str. 2001034031</name>
    <dbReference type="NCBI Taxonomy" id="1193053"/>
    <lineage>
        <taxon>Bacteria</taxon>
        <taxon>Pseudomonadati</taxon>
        <taxon>Spirochaetota</taxon>
        <taxon>Spirochaetia</taxon>
        <taxon>Leptospirales</taxon>
        <taxon>Leptospiraceae</taxon>
        <taxon>Leptospira</taxon>
    </lineage>
</organism>
<evidence type="ECO:0000313" key="2">
    <source>
        <dbReference type="Proteomes" id="UP000012138"/>
    </source>
</evidence>
<name>M6YSZ1_9LEPT</name>
<dbReference type="Proteomes" id="UP000012138">
    <property type="component" value="Unassembled WGS sequence"/>
</dbReference>
<sequence>MNCVWSFNPLPLRTKEETEEGKYYVHHKEFQSASFSNKGRNSGGTGPN</sequence>
<gene>
    <name evidence="1" type="ORF">LEP1GSC024_1605</name>
</gene>
<protein>
    <submittedName>
        <fullName evidence="1">Uncharacterized protein</fullName>
    </submittedName>
</protein>
<dbReference type="AlphaFoldDB" id="M6YSZ1"/>
<comment type="caution">
    <text evidence="1">The sequence shown here is derived from an EMBL/GenBank/DDBJ whole genome shotgun (WGS) entry which is preliminary data.</text>
</comment>
<dbReference type="EMBL" id="AKXB02000093">
    <property type="protein sequence ID" value="EMO89468.1"/>
    <property type="molecule type" value="Genomic_DNA"/>
</dbReference>
<evidence type="ECO:0000313" key="1">
    <source>
        <dbReference type="EMBL" id="EMO89468.1"/>
    </source>
</evidence>